<keyword evidence="2" id="KW-1185">Reference proteome</keyword>
<dbReference type="Proteomes" id="UP000650833">
    <property type="component" value="Unassembled WGS sequence"/>
</dbReference>
<organism evidence="1 2">
    <name type="scientific">Mucor plumbeus</name>
    <dbReference type="NCBI Taxonomy" id="97098"/>
    <lineage>
        <taxon>Eukaryota</taxon>
        <taxon>Fungi</taxon>
        <taxon>Fungi incertae sedis</taxon>
        <taxon>Mucoromycota</taxon>
        <taxon>Mucoromycotina</taxon>
        <taxon>Mucoromycetes</taxon>
        <taxon>Mucorales</taxon>
        <taxon>Mucorineae</taxon>
        <taxon>Mucoraceae</taxon>
        <taxon>Mucor</taxon>
    </lineage>
</organism>
<evidence type="ECO:0000313" key="2">
    <source>
        <dbReference type="Proteomes" id="UP000650833"/>
    </source>
</evidence>
<sequence length="71" mass="8098">MKALPNALRNKVKIICQSKGTNDDTVNVDINIRVTRDLISSMTPNKIDSAMDIAKTFTETKWSEWSDLIWD</sequence>
<protein>
    <submittedName>
        <fullName evidence="1">Uncharacterized protein</fullName>
    </submittedName>
</protein>
<accession>A0A8H7RB79</accession>
<name>A0A8H7RB79_9FUNG</name>
<comment type="caution">
    <text evidence="1">The sequence shown here is derived from an EMBL/GenBank/DDBJ whole genome shotgun (WGS) entry which is preliminary data.</text>
</comment>
<proteinExistence type="predicted"/>
<gene>
    <name evidence="1" type="ORF">INT46_004096</name>
</gene>
<reference evidence="1" key="1">
    <citation type="submission" date="2020-12" db="EMBL/GenBank/DDBJ databases">
        <title>Metabolic potential, ecology and presence of endohyphal bacteria is reflected in genomic diversity of Mucoromycotina.</title>
        <authorList>
            <person name="Muszewska A."/>
            <person name="Okrasinska A."/>
            <person name="Steczkiewicz K."/>
            <person name="Drgas O."/>
            <person name="Orlowska M."/>
            <person name="Perlinska-Lenart U."/>
            <person name="Aleksandrzak-Piekarczyk T."/>
            <person name="Szatraj K."/>
            <person name="Zielenkiewicz U."/>
            <person name="Pilsyk S."/>
            <person name="Malc E."/>
            <person name="Mieczkowski P."/>
            <person name="Kruszewska J.S."/>
            <person name="Biernat P."/>
            <person name="Pawlowska J."/>
        </authorList>
    </citation>
    <scope>NUCLEOTIDE SEQUENCE</scope>
    <source>
        <strain evidence="1">CBS 226.32</strain>
    </source>
</reference>
<dbReference type="AlphaFoldDB" id="A0A8H7RB79"/>
<dbReference type="EMBL" id="JAEPRC010000135">
    <property type="protein sequence ID" value="KAG2207120.1"/>
    <property type="molecule type" value="Genomic_DNA"/>
</dbReference>
<evidence type="ECO:0000313" key="1">
    <source>
        <dbReference type="EMBL" id="KAG2207120.1"/>
    </source>
</evidence>